<dbReference type="Gene3D" id="1.10.10.60">
    <property type="entry name" value="Homeodomain-like"/>
    <property type="match status" value="1"/>
</dbReference>
<dbReference type="GO" id="GO:0003700">
    <property type="term" value="F:DNA-binding transcription factor activity"/>
    <property type="evidence" value="ECO:0007669"/>
    <property type="project" value="TreeGrafter"/>
</dbReference>
<dbReference type="EMBL" id="CP146203">
    <property type="protein sequence ID" value="XBH21040.1"/>
    <property type="molecule type" value="Genomic_DNA"/>
</dbReference>
<evidence type="ECO:0000256" key="4">
    <source>
        <dbReference type="PROSITE-ProRule" id="PRU00335"/>
    </source>
</evidence>
<evidence type="ECO:0000256" key="5">
    <source>
        <dbReference type="SAM" id="MobiDB-lite"/>
    </source>
</evidence>
<evidence type="ECO:0000256" key="2">
    <source>
        <dbReference type="ARBA" id="ARBA00023125"/>
    </source>
</evidence>
<feature type="region of interest" description="Disordered" evidence="5">
    <location>
        <begin position="1"/>
        <end position="22"/>
    </location>
</feature>
<dbReference type="InterPro" id="IPR001647">
    <property type="entry name" value="HTH_TetR"/>
</dbReference>
<evidence type="ECO:0000256" key="1">
    <source>
        <dbReference type="ARBA" id="ARBA00023015"/>
    </source>
</evidence>
<dbReference type="PANTHER" id="PTHR30055">
    <property type="entry name" value="HTH-TYPE TRANSCRIPTIONAL REGULATOR RUTR"/>
    <property type="match status" value="1"/>
</dbReference>
<dbReference type="SUPFAM" id="SSF46689">
    <property type="entry name" value="Homeodomain-like"/>
    <property type="match status" value="1"/>
</dbReference>
<dbReference type="PRINTS" id="PR00455">
    <property type="entry name" value="HTHTETR"/>
</dbReference>
<feature type="DNA-binding region" description="H-T-H motif" evidence="4">
    <location>
        <begin position="43"/>
        <end position="62"/>
    </location>
</feature>
<dbReference type="GO" id="GO:0000976">
    <property type="term" value="F:transcription cis-regulatory region binding"/>
    <property type="evidence" value="ECO:0007669"/>
    <property type="project" value="TreeGrafter"/>
</dbReference>
<name>A0AAU7DTN4_9MICO</name>
<dbReference type="Gene3D" id="1.10.357.10">
    <property type="entry name" value="Tetracycline Repressor, domain 2"/>
    <property type="match status" value="1"/>
</dbReference>
<dbReference type="Pfam" id="PF17754">
    <property type="entry name" value="TetR_C_14"/>
    <property type="match status" value="1"/>
</dbReference>
<proteinExistence type="predicted"/>
<evidence type="ECO:0000256" key="3">
    <source>
        <dbReference type="ARBA" id="ARBA00023163"/>
    </source>
</evidence>
<dbReference type="Pfam" id="PF00440">
    <property type="entry name" value="TetR_N"/>
    <property type="match status" value="1"/>
</dbReference>
<feature type="domain" description="HTH tetR-type" evidence="6">
    <location>
        <begin position="20"/>
        <end position="80"/>
    </location>
</feature>
<dbReference type="PANTHER" id="PTHR30055:SF238">
    <property type="entry name" value="MYCOFACTOCIN BIOSYNTHESIS TRANSCRIPTIONAL REGULATOR MFTR-RELATED"/>
    <property type="match status" value="1"/>
</dbReference>
<evidence type="ECO:0000259" key="6">
    <source>
        <dbReference type="PROSITE" id="PS50977"/>
    </source>
</evidence>
<keyword evidence="1" id="KW-0805">Transcription regulation</keyword>
<dbReference type="InterPro" id="IPR041347">
    <property type="entry name" value="MftR_C"/>
</dbReference>
<dbReference type="PROSITE" id="PS50977">
    <property type="entry name" value="HTH_TETR_2"/>
    <property type="match status" value="1"/>
</dbReference>
<evidence type="ECO:0000313" key="7">
    <source>
        <dbReference type="EMBL" id="XBH21040.1"/>
    </source>
</evidence>
<reference evidence="7" key="1">
    <citation type="submission" date="2024-02" db="EMBL/GenBank/DDBJ databases">
        <title>Tomenella chthoni gen. nov. sp. nov., a member of the family Jonesiaceae isolated from bat guano.</title>
        <authorList>
            <person name="Miller S.L."/>
            <person name="King J."/>
            <person name="Sankaranarayanan K."/>
            <person name="Lawson P.A."/>
        </authorList>
    </citation>
    <scope>NUCLEOTIDE SEQUENCE</scope>
    <source>
        <strain evidence="7">BS-20</strain>
    </source>
</reference>
<dbReference type="InterPro" id="IPR050109">
    <property type="entry name" value="HTH-type_TetR-like_transc_reg"/>
</dbReference>
<protein>
    <submittedName>
        <fullName evidence="7">TetR family transcriptional regulator</fullName>
    </submittedName>
</protein>
<organism evidence="7">
    <name type="scientific">Jonesiaceae bacterium BS-20</name>
    <dbReference type="NCBI Taxonomy" id="3120821"/>
    <lineage>
        <taxon>Bacteria</taxon>
        <taxon>Bacillati</taxon>
        <taxon>Actinomycetota</taxon>
        <taxon>Actinomycetes</taxon>
        <taxon>Micrococcales</taxon>
        <taxon>Jonesiaceae</taxon>
    </lineage>
</organism>
<dbReference type="AlphaFoldDB" id="A0AAU7DTN4"/>
<gene>
    <name evidence="7" type="ORF">V5R04_12570</name>
</gene>
<keyword evidence="3" id="KW-0804">Transcription</keyword>
<dbReference type="InterPro" id="IPR009057">
    <property type="entry name" value="Homeodomain-like_sf"/>
</dbReference>
<keyword evidence="2 4" id="KW-0238">DNA-binding</keyword>
<accession>A0AAU7DTN4</accession>
<sequence>MDYGHDPAPALPSRRERNKQATRHAISTAALDLMREQGYEALTVDLVAEQAGVSRRTFFNYFPSINDALHDHVAWIFEHTEVRLAERAEQLPIMEAAMATLQDILSVDLLDKVAYLAVQGERIPSLQAAELATWARSMRHITPELIKTHPDKDPFVITVFAQALLGALSAAFQTWAVQATLPINPQDIDELGKRLTSAMELVRDGFPHLHEAARKA</sequence>